<evidence type="ECO:0000313" key="3">
    <source>
        <dbReference type="Proteomes" id="UP000076761"/>
    </source>
</evidence>
<evidence type="ECO:0000256" key="1">
    <source>
        <dbReference type="SAM" id="MobiDB-lite"/>
    </source>
</evidence>
<gene>
    <name evidence="2" type="ORF">NEOLEDRAFT_626763</name>
</gene>
<feature type="region of interest" description="Disordered" evidence="1">
    <location>
        <begin position="103"/>
        <end position="135"/>
    </location>
</feature>
<evidence type="ECO:0000313" key="2">
    <source>
        <dbReference type="EMBL" id="KZT22728.1"/>
    </source>
</evidence>
<feature type="region of interest" description="Disordered" evidence="1">
    <location>
        <begin position="1"/>
        <end position="22"/>
    </location>
</feature>
<dbReference type="AlphaFoldDB" id="A0A165QQ91"/>
<feature type="region of interest" description="Disordered" evidence="1">
    <location>
        <begin position="57"/>
        <end position="86"/>
    </location>
</feature>
<feature type="compositionally biased region" description="Polar residues" evidence="1">
    <location>
        <begin position="103"/>
        <end position="112"/>
    </location>
</feature>
<accession>A0A165QQ91</accession>
<organism evidence="2 3">
    <name type="scientific">Neolentinus lepideus HHB14362 ss-1</name>
    <dbReference type="NCBI Taxonomy" id="1314782"/>
    <lineage>
        <taxon>Eukaryota</taxon>
        <taxon>Fungi</taxon>
        <taxon>Dikarya</taxon>
        <taxon>Basidiomycota</taxon>
        <taxon>Agaricomycotina</taxon>
        <taxon>Agaricomycetes</taxon>
        <taxon>Gloeophyllales</taxon>
        <taxon>Gloeophyllaceae</taxon>
        <taxon>Neolentinus</taxon>
    </lineage>
</organism>
<dbReference type="InParanoid" id="A0A165QQ91"/>
<name>A0A165QQ91_9AGAM</name>
<sequence length="187" mass="20839">MLESLQNNSQSTRKHLRRHEIPEKTDRHVVVSPTLAALQDDPGSCIQEYSIQRACPHHSMEHRRQGSSMQTISETSVPPRCHTPSMVGLSDAEQLANIGETSHLATKASSSQQDHEQEQATATNPHPALTDTQERSNVRLMDALTTTVAPHFPTEKTQQPSMQFIDRDLSRLLKVMSLSLPRPCSCV</sequence>
<keyword evidence="3" id="KW-1185">Reference proteome</keyword>
<protein>
    <submittedName>
        <fullName evidence="2">Uncharacterized protein</fullName>
    </submittedName>
</protein>
<dbReference type="Proteomes" id="UP000076761">
    <property type="component" value="Unassembled WGS sequence"/>
</dbReference>
<reference evidence="2 3" key="1">
    <citation type="journal article" date="2016" name="Mol. Biol. Evol.">
        <title>Comparative Genomics of Early-Diverging Mushroom-Forming Fungi Provides Insights into the Origins of Lignocellulose Decay Capabilities.</title>
        <authorList>
            <person name="Nagy L.G."/>
            <person name="Riley R."/>
            <person name="Tritt A."/>
            <person name="Adam C."/>
            <person name="Daum C."/>
            <person name="Floudas D."/>
            <person name="Sun H."/>
            <person name="Yadav J.S."/>
            <person name="Pangilinan J."/>
            <person name="Larsson K.H."/>
            <person name="Matsuura K."/>
            <person name="Barry K."/>
            <person name="Labutti K."/>
            <person name="Kuo R."/>
            <person name="Ohm R.A."/>
            <person name="Bhattacharya S.S."/>
            <person name="Shirouzu T."/>
            <person name="Yoshinaga Y."/>
            <person name="Martin F.M."/>
            <person name="Grigoriev I.V."/>
            <person name="Hibbett D.S."/>
        </authorList>
    </citation>
    <scope>NUCLEOTIDE SEQUENCE [LARGE SCALE GENOMIC DNA]</scope>
    <source>
        <strain evidence="2 3">HHB14362 ss-1</strain>
    </source>
</reference>
<proteinExistence type="predicted"/>
<feature type="compositionally biased region" description="Polar residues" evidence="1">
    <location>
        <begin position="1"/>
        <end position="11"/>
    </location>
</feature>
<feature type="compositionally biased region" description="Polar residues" evidence="1">
    <location>
        <begin position="66"/>
        <end position="76"/>
    </location>
</feature>
<dbReference type="EMBL" id="KV425592">
    <property type="protein sequence ID" value="KZT22728.1"/>
    <property type="molecule type" value="Genomic_DNA"/>
</dbReference>